<reference evidence="7 8" key="1">
    <citation type="submission" date="2018-07" db="EMBL/GenBank/DDBJ databases">
        <title>Pedobacter sp. nov., isolated from soil.</title>
        <authorList>
            <person name="Zhou L.Y."/>
            <person name="Du Z.J."/>
        </authorList>
    </citation>
    <scope>NUCLEOTIDE SEQUENCE [LARGE SCALE GENOMIC DNA]</scope>
    <source>
        <strain evidence="7 8">JDX94</strain>
    </source>
</reference>
<evidence type="ECO:0000259" key="6">
    <source>
        <dbReference type="PROSITE" id="PS51352"/>
    </source>
</evidence>
<dbReference type="GO" id="GO:0016491">
    <property type="term" value="F:oxidoreductase activity"/>
    <property type="evidence" value="ECO:0007669"/>
    <property type="project" value="InterPro"/>
</dbReference>
<dbReference type="AlphaFoldDB" id="A0A369Q047"/>
<dbReference type="GO" id="GO:0030313">
    <property type="term" value="C:cell envelope"/>
    <property type="evidence" value="ECO:0007669"/>
    <property type="project" value="UniProtKB-SubCell"/>
</dbReference>
<dbReference type="Proteomes" id="UP000253961">
    <property type="component" value="Unassembled WGS sequence"/>
</dbReference>
<keyword evidence="3" id="KW-1015">Disulfide bond</keyword>
<evidence type="ECO:0000313" key="8">
    <source>
        <dbReference type="Proteomes" id="UP000253961"/>
    </source>
</evidence>
<accession>A0A369Q047</accession>
<dbReference type="PANTHER" id="PTHR42852:SF6">
    <property type="entry name" value="THIOL:DISULFIDE INTERCHANGE PROTEIN DSBE"/>
    <property type="match status" value="1"/>
</dbReference>
<keyword evidence="5" id="KW-0732">Signal</keyword>
<gene>
    <name evidence="7" type="ORF">DU508_04825</name>
</gene>
<name>A0A369Q047_9SPHI</name>
<evidence type="ECO:0000256" key="5">
    <source>
        <dbReference type="SAM" id="SignalP"/>
    </source>
</evidence>
<feature type="domain" description="Thioredoxin" evidence="6">
    <location>
        <begin position="252"/>
        <end position="390"/>
    </location>
</feature>
<sequence>MKINLSFLILCLLFTDTVFAKEKIDAEHVLRKTSKTLNELKSISYNSYREINNFKDNYFAQNSGASYFEYGFTAENKVIRFQLHSDNTLQVYNGTEYFILDQKEKTIELERKSIKQLSGLSLLYNSITTIRLALPMLLKDPGIPKSLKDTLIENKIYYLVKFELNRKSIDFPNGFSSFDSEVIKYYKLIIDKETSLPYMIFDGNSISKDEYYTKTIFSNIDVNPKLPTKNSWFYSSYTDYETKKKIIQKPMVTIGDILPDWSLPRYGSSNLEKVRSDDLKGKIILMEFWIKNCGYCMLAFPEIKELEEKYGNQIEILSVNAYDKKEEVDFFYKREKPGYKMLYDGEKFANDLGIYAYPATIMLDKKGEVIYSSKGFNKEETEQAIKKALQSNL</sequence>
<dbReference type="InterPro" id="IPR013766">
    <property type="entry name" value="Thioredoxin_domain"/>
</dbReference>
<dbReference type="RefSeq" id="WP_115401672.1">
    <property type="nucleotide sequence ID" value="NZ_QPKV01000002.1"/>
</dbReference>
<dbReference type="Pfam" id="PF08534">
    <property type="entry name" value="Redoxin"/>
    <property type="match status" value="1"/>
</dbReference>
<dbReference type="PANTHER" id="PTHR42852">
    <property type="entry name" value="THIOL:DISULFIDE INTERCHANGE PROTEIN DSBE"/>
    <property type="match status" value="1"/>
</dbReference>
<comment type="subcellular location">
    <subcellularLocation>
        <location evidence="1">Cell envelope</location>
    </subcellularLocation>
</comment>
<feature type="chain" id="PRO_5016761228" evidence="5">
    <location>
        <begin position="21"/>
        <end position="393"/>
    </location>
</feature>
<evidence type="ECO:0000256" key="2">
    <source>
        <dbReference type="ARBA" id="ARBA00022748"/>
    </source>
</evidence>
<keyword evidence="2" id="KW-0201">Cytochrome c-type biogenesis</keyword>
<evidence type="ECO:0000313" key="7">
    <source>
        <dbReference type="EMBL" id="RDC58263.1"/>
    </source>
</evidence>
<dbReference type="InterPro" id="IPR013740">
    <property type="entry name" value="Redoxin"/>
</dbReference>
<dbReference type="Gene3D" id="3.40.30.10">
    <property type="entry name" value="Glutaredoxin"/>
    <property type="match status" value="1"/>
</dbReference>
<keyword evidence="8" id="KW-1185">Reference proteome</keyword>
<keyword evidence="4" id="KW-0676">Redox-active center</keyword>
<evidence type="ECO:0000256" key="1">
    <source>
        <dbReference type="ARBA" id="ARBA00004196"/>
    </source>
</evidence>
<feature type="signal peptide" evidence="5">
    <location>
        <begin position="1"/>
        <end position="20"/>
    </location>
</feature>
<comment type="caution">
    <text evidence="7">The sequence shown here is derived from an EMBL/GenBank/DDBJ whole genome shotgun (WGS) entry which is preliminary data.</text>
</comment>
<dbReference type="InterPro" id="IPR036249">
    <property type="entry name" value="Thioredoxin-like_sf"/>
</dbReference>
<dbReference type="InterPro" id="IPR050553">
    <property type="entry name" value="Thioredoxin_ResA/DsbE_sf"/>
</dbReference>
<evidence type="ECO:0000256" key="3">
    <source>
        <dbReference type="ARBA" id="ARBA00023157"/>
    </source>
</evidence>
<dbReference type="PROSITE" id="PS51352">
    <property type="entry name" value="THIOREDOXIN_2"/>
    <property type="match status" value="1"/>
</dbReference>
<dbReference type="GO" id="GO:0017004">
    <property type="term" value="P:cytochrome complex assembly"/>
    <property type="evidence" value="ECO:0007669"/>
    <property type="project" value="UniProtKB-KW"/>
</dbReference>
<dbReference type="CDD" id="cd02966">
    <property type="entry name" value="TlpA_like_family"/>
    <property type="match status" value="1"/>
</dbReference>
<dbReference type="EMBL" id="QPKV01000002">
    <property type="protein sequence ID" value="RDC58263.1"/>
    <property type="molecule type" value="Genomic_DNA"/>
</dbReference>
<organism evidence="7 8">
    <name type="scientific">Pedobacter chinensis</name>
    <dbReference type="NCBI Taxonomy" id="2282421"/>
    <lineage>
        <taxon>Bacteria</taxon>
        <taxon>Pseudomonadati</taxon>
        <taxon>Bacteroidota</taxon>
        <taxon>Sphingobacteriia</taxon>
        <taxon>Sphingobacteriales</taxon>
        <taxon>Sphingobacteriaceae</taxon>
        <taxon>Pedobacter</taxon>
    </lineage>
</organism>
<proteinExistence type="predicted"/>
<dbReference type="OrthoDB" id="9815205at2"/>
<evidence type="ECO:0000256" key="4">
    <source>
        <dbReference type="ARBA" id="ARBA00023284"/>
    </source>
</evidence>
<dbReference type="SUPFAM" id="SSF52833">
    <property type="entry name" value="Thioredoxin-like"/>
    <property type="match status" value="1"/>
</dbReference>
<protein>
    <submittedName>
        <fullName evidence="7">TlpA family protein disulfide reductase</fullName>
    </submittedName>
</protein>